<accession>A0AAW1XHU8</accession>
<proteinExistence type="predicted"/>
<feature type="compositionally biased region" description="Polar residues" evidence="1">
    <location>
        <begin position="89"/>
        <end position="99"/>
    </location>
</feature>
<feature type="compositionally biased region" description="Basic and acidic residues" evidence="1">
    <location>
        <begin position="130"/>
        <end position="143"/>
    </location>
</feature>
<comment type="caution">
    <text evidence="2">The sequence shown here is derived from an EMBL/GenBank/DDBJ whole genome shotgun (WGS) entry which is preliminary data.</text>
</comment>
<protein>
    <submittedName>
        <fullName evidence="2">Uncharacterized protein</fullName>
    </submittedName>
</protein>
<evidence type="ECO:0000313" key="2">
    <source>
        <dbReference type="EMBL" id="KAK9936410.1"/>
    </source>
</evidence>
<sequence>MASRLQNKISVDVAADSSSADSLSFAGLLCVQDQQSKSLQCNRANQIHKRGLTEFEFSTTEESFVADPIKHCPADLLISNGQIVPQPIKFQSAQHTATKQQHKKASARATSTSSNGSTDYTSGTQASEKPNPEHTSQEKKEHAVPSSWFGRKIFKSFFFPCKESQAVKPTLRANRMPEENGKIH</sequence>
<name>A0AAW1XHU8_RUBAR</name>
<evidence type="ECO:0000313" key="3">
    <source>
        <dbReference type="Proteomes" id="UP001457282"/>
    </source>
</evidence>
<dbReference type="AlphaFoldDB" id="A0AAW1XHU8"/>
<organism evidence="2 3">
    <name type="scientific">Rubus argutus</name>
    <name type="common">Southern blackberry</name>
    <dbReference type="NCBI Taxonomy" id="59490"/>
    <lineage>
        <taxon>Eukaryota</taxon>
        <taxon>Viridiplantae</taxon>
        <taxon>Streptophyta</taxon>
        <taxon>Embryophyta</taxon>
        <taxon>Tracheophyta</taxon>
        <taxon>Spermatophyta</taxon>
        <taxon>Magnoliopsida</taxon>
        <taxon>eudicotyledons</taxon>
        <taxon>Gunneridae</taxon>
        <taxon>Pentapetalae</taxon>
        <taxon>rosids</taxon>
        <taxon>fabids</taxon>
        <taxon>Rosales</taxon>
        <taxon>Rosaceae</taxon>
        <taxon>Rosoideae</taxon>
        <taxon>Rosoideae incertae sedis</taxon>
        <taxon>Rubus</taxon>
    </lineage>
</organism>
<dbReference type="EMBL" id="JBEDUW010000003">
    <property type="protein sequence ID" value="KAK9936410.1"/>
    <property type="molecule type" value="Genomic_DNA"/>
</dbReference>
<reference evidence="2 3" key="1">
    <citation type="journal article" date="2023" name="G3 (Bethesda)">
        <title>A chromosome-length genome assembly and annotation of blackberry (Rubus argutus, cv. 'Hillquist').</title>
        <authorList>
            <person name="Bruna T."/>
            <person name="Aryal R."/>
            <person name="Dudchenko O."/>
            <person name="Sargent D.J."/>
            <person name="Mead D."/>
            <person name="Buti M."/>
            <person name="Cavallini A."/>
            <person name="Hytonen T."/>
            <person name="Andres J."/>
            <person name="Pham M."/>
            <person name="Weisz D."/>
            <person name="Mascagni F."/>
            <person name="Usai G."/>
            <person name="Natali L."/>
            <person name="Bassil N."/>
            <person name="Fernandez G.E."/>
            <person name="Lomsadze A."/>
            <person name="Armour M."/>
            <person name="Olukolu B."/>
            <person name="Poorten T."/>
            <person name="Britton C."/>
            <person name="Davik J."/>
            <person name="Ashrafi H."/>
            <person name="Aiden E.L."/>
            <person name="Borodovsky M."/>
            <person name="Worthington M."/>
        </authorList>
    </citation>
    <scope>NUCLEOTIDE SEQUENCE [LARGE SCALE GENOMIC DNA]</scope>
    <source>
        <strain evidence="2">PI 553951</strain>
    </source>
</reference>
<evidence type="ECO:0000256" key="1">
    <source>
        <dbReference type="SAM" id="MobiDB-lite"/>
    </source>
</evidence>
<feature type="compositionally biased region" description="Polar residues" evidence="1">
    <location>
        <begin position="119"/>
        <end position="128"/>
    </location>
</feature>
<dbReference type="Proteomes" id="UP001457282">
    <property type="component" value="Unassembled WGS sequence"/>
</dbReference>
<keyword evidence="3" id="KW-1185">Reference proteome</keyword>
<feature type="compositionally biased region" description="Low complexity" evidence="1">
    <location>
        <begin position="107"/>
        <end position="118"/>
    </location>
</feature>
<feature type="region of interest" description="Disordered" evidence="1">
    <location>
        <begin position="89"/>
        <end position="145"/>
    </location>
</feature>
<gene>
    <name evidence="2" type="ORF">M0R45_013254</name>
</gene>